<dbReference type="GO" id="GO:0090615">
    <property type="term" value="P:mitochondrial mRNA processing"/>
    <property type="evidence" value="ECO:0007669"/>
    <property type="project" value="TreeGrafter"/>
</dbReference>
<comment type="caution">
    <text evidence="1">The sequence shown here is derived from an EMBL/GenBank/DDBJ whole genome shotgun (WGS) entry which is preliminary data.</text>
</comment>
<evidence type="ECO:0000313" key="2">
    <source>
        <dbReference type="Proteomes" id="UP001291623"/>
    </source>
</evidence>
<accession>A0AAE1RTS1</accession>
<name>A0AAE1RTS1_9SOLA</name>
<proteinExistence type="predicted"/>
<dbReference type="Proteomes" id="UP001291623">
    <property type="component" value="Unassembled WGS sequence"/>
</dbReference>
<sequence length="245" mass="27076">MSGRGSLLDAVQLAETLGTTGVRSPQVSVLWGGGVKHLRQGSREISLLHSSSRSKVSSDVQQVVARSGTHAPTLSLYTPAGQKSTGEGGGHWARSISSEFLIQIEAHIKKILRRLRDRGLISRRRPCATIKAYNFSGVKKDIESKADMLTHWLDRADLTEDNDVLKEEQEGLVQRMEDNQAKLACRGRTVPTPIANVDEVDASIYDNDITLQPIRLTALIHMKLYMSLEFMKDPTLIGTKLFGEL</sequence>
<dbReference type="GO" id="GO:0005739">
    <property type="term" value="C:mitochondrion"/>
    <property type="evidence" value="ECO:0007669"/>
    <property type="project" value="TreeGrafter"/>
</dbReference>
<reference evidence="1" key="1">
    <citation type="submission" date="2023-12" db="EMBL/GenBank/DDBJ databases">
        <title>Genome assembly of Anisodus tanguticus.</title>
        <authorList>
            <person name="Wang Y.-J."/>
        </authorList>
    </citation>
    <scope>NUCLEOTIDE SEQUENCE</scope>
    <source>
        <strain evidence="1">KB-2021</strain>
        <tissue evidence="1">Leaf</tissue>
    </source>
</reference>
<protein>
    <submittedName>
        <fullName evidence="1">Uncharacterized protein</fullName>
    </submittedName>
</protein>
<dbReference type="GO" id="GO:0003964">
    <property type="term" value="F:RNA-directed DNA polymerase activity"/>
    <property type="evidence" value="ECO:0007669"/>
    <property type="project" value="TreeGrafter"/>
</dbReference>
<dbReference type="PANTHER" id="PTHR33642">
    <property type="entry name" value="COX1/OXI3 INTRON 1 PROTEIN-RELATED"/>
    <property type="match status" value="1"/>
</dbReference>
<dbReference type="GO" id="GO:0006315">
    <property type="term" value="P:homing of group II introns"/>
    <property type="evidence" value="ECO:0007669"/>
    <property type="project" value="TreeGrafter"/>
</dbReference>
<gene>
    <name evidence="1" type="ORF">RND71_022892</name>
</gene>
<evidence type="ECO:0000313" key="1">
    <source>
        <dbReference type="EMBL" id="KAK4357282.1"/>
    </source>
</evidence>
<dbReference type="PANTHER" id="PTHR33642:SF5">
    <property type="entry name" value="MATURASE"/>
    <property type="match status" value="1"/>
</dbReference>
<dbReference type="AlphaFoldDB" id="A0AAE1RTS1"/>
<keyword evidence="2" id="KW-1185">Reference proteome</keyword>
<organism evidence="1 2">
    <name type="scientific">Anisodus tanguticus</name>
    <dbReference type="NCBI Taxonomy" id="243964"/>
    <lineage>
        <taxon>Eukaryota</taxon>
        <taxon>Viridiplantae</taxon>
        <taxon>Streptophyta</taxon>
        <taxon>Embryophyta</taxon>
        <taxon>Tracheophyta</taxon>
        <taxon>Spermatophyta</taxon>
        <taxon>Magnoliopsida</taxon>
        <taxon>eudicotyledons</taxon>
        <taxon>Gunneridae</taxon>
        <taxon>Pentapetalae</taxon>
        <taxon>asterids</taxon>
        <taxon>lamiids</taxon>
        <taxon>Solanales</taxon>
        <taxon>Solanaceae</taxon>
        <taxon>Solanoideae</taxon>
        <taxon>Hyoscyameae</taxon>
        <taxon>Anisodus</taxon>
    </lineage>
</organism>
<dbReference type="EMBL" id="JAVYJV010000012">
    <property type="protein sequence ID" value="KAK4357282.1"/>
    <property type="molecule type" value="Genomic_DNA"/>
</dbReference>